<accession>A0ABU4F739</accession>
<evidence type="ECO:0000313" key="2">
    <source>
        <dbReference type="Proteomes" id="UP001187346"/>
    </source>
</evidence>
<proteinExistence type="predicted"/>
<gene>
    <name evidence="1" type="ORF">R5A26_10610</name>
</gene>
<name>A0ABU4F739_9ACTN</name>
<dbReference type="RefSeq" id="WP_317771027.1">
    <property type="nucleotide sequence ID" value="NZ_JAWMAJ010000026.1"/>
</dbReference>
<keyword evidence="2" id="KW-1185">Reference proteome</keyword>
<protein>
    <submittedName>
        <fullName evidence="1">Uncharacterized protein</fullName>
    </submittedName>
</protein>
<dbReference type="Proteomes" id="UP001187346">
    <property type="component" value="Unassembled WGS sequence"/>
</dbReference>
<reference evidence="1 2" key="1">
    <citation type="submission" date="2023-10" db="EMBL/GenBank/DDBJ databases">
        <title>Characterization of rhizosphere-enriched actinobacteria from wheat plants lab-grown on chernevaya soil.</title>
        <authorList>
            <person name="Tikhonova E.N."/>
            <person name="Konopkin A."/>
            <person name="Kravchenko I.K."/>
        </authorList>
    </citation>
    <scope>NUCLEOTIDE SEQUENCE [LARGE SCALE GENOMIC DNA]</scope>
    <source>
        <strain evidence="1 2">RR29</strain>
    </source>
</reference>
<dbReference type="EMBL" id="JAWMAJ010000026">
    <property type="protein sequence ID" value="MDV7216404.1"/>
    <property type="molecule type" value="Genomic_DNA"/>
</dbReference>
<sequence>MAAAASQDGSADRRAEAIQYLDELSRLSSRLSALLWQKAEFETRLGMYNDAVIQLLSTMNTSDRAALRSLSEEFVGAADAFLAYVTWAPTPTTQTDSREHAHALKNLWLELRKSLGQLSDNLGTG</sequence>
<comment type="caution">
    <text evidence="1">The sequence shown here is derived from an EMBL/GenBank/DDBJ whole genome shotgun (WGS) entry which is preliminary data.</text>
</comment>
<evidence type="ECO:0000313" key="1">
    <source>
        <dbReference type="EMBL" id="MDV7216404.1"/>
    </source>
</evidence>
<organism evidence="1 2">
    <name type="scientific">Streptomyces prunicolor</name>
    <dbReference type="NCBI Taxonomy" id="67348"/>
    <lineage>
        <taxon>Bacteria</taxon>
        <taxon>Bacillati</taxon>
        <taxon>Actinomycetota</taxon>
        <taxon>Actinomycetes</taxon>
        <taxon>Kitasatosporales</taxon>
        <taxon>Streptomycetaceae</taxon>
        <taxon>Streptomyces</taxon>
    </lineage>
</organism>